<evidence type="ECO:0000313" key="4">
    <source>
        <dbReference type="Proteomes" id="UP001235939"/>
    </source>
</evidence>
<dbReference type="Pfam" id="PF07714">
    <property type="entry name" value="PK_Tyr_Ser-Thr"/>
    <property type="match status" value="1"/>
</dbReference>
<proteinExistence type="predicted"/>
<dbReference type="Gene3D" id="1.10.510.10">
    <property type="entry name" value="Transferase(Phosphotransferase) domain 1"/>
    <property type="match status" value="2"/>
</dbReference>
<reference evidence="3 4" key="1">
    <citation type="submission" date="2022-01" db="EMBL/GenBank/DDBJ databases">
        <title>A chromosomal length assembly of Cordylochernes scorpioides.</title>
        <authorList>
            <person name="Zeh D."/>
            <person name="Zeh J."/>
        </authorList>
    </citation>
    <scope>NUCLEOTIDE SEQUENCE [LARGE SCALE GENOMIC DNA]</scope>
    <source>
        <strain evidence="3">IN4F17</strain>
        <tissue evidence="3">Whole Body</tissue>
    </source>
</reference>
<sequence length="581" mass="65445">MHTPISSPPPPLSAPELILSSSAADTLQRPELPKFPTMPPANNKFLHMAIQEPPGPPWLSCFGCFRPFWGILGKTNKRNQDNWEIPFEIIQDLTWIGSGAQGAVYKGRLSGDLVAVKKVRERSEIEIRHLAKLRHKNIVAFKGVCSSDPVFCIVMEYCEKGQLYDVLRSGASISPITVVDWSHQIASGMAYLHQHKIIHRDLKSPNVLITKDDVLKISDFGTSKQWSEHSATMSFAGTVAWMAPEIIKNEPCSDKVDVWSFGVVLWELLTCEAPYRDMDSSAIIWGVGSNTLRLHIPASCPEGFRLLMTQCWSIKPRNRPSFRNILLHLQIASADLVATPEEQFYATQDGWRQEVRMHMAHLAPERGSIPRPPAVDHRVRLQEELRHAQDIRRLYETKLEKANQLYLSIASCASQLDRRERDLIRLWCGTTGVCLGADNWEIPFEIIQDLTWIGSGAQGAVYKGRLSGDLVAVKKVRERSEIEIRHLAKLRHKNIVAFKGVCSSDPVFCIVMEYCEKGQLYDVLRSGASISPITVVDWSHQIASGMAYLHQHKIIHRDLKSPNVLITKDDVLKISDLGTSM</sequence>
<dbReference type="InterPro" id="IPR051681">
    <property type="entry name" value="Ser/Thr_Kinases-Pseudokinases"/>
</dbReference>
<dbReference type="InterPro" id="IPR011009">
    <property type="entry name" value="Kinase-like_dom_sf"/>
</dbReference>
<dbReference type="PROSITE" id="PS50011">
    <property type="entry name" value="PROTEIN_KINASE_DOM"/>
    <property type="match status" value="2"/>
</dbReference>
<evidence type="ECO:0000259" key="2">
    <source>
        <dbReference type="PROSITE" id="PS50011"/>
    </source>
</evidence>
<dbReference type="Pfam" id="PF00069">
    <property type="entry name" value="Pkinase"/>
    <property type="match status" value="1"/>
</dbReference>
<protein>
    <submittedName>
        <fullName evidence="3">MAP3K13</fullName>
    </submittedName>
</protein>
<feature type="coiled-coil region" evidence="1">
    <location>
        <begin position="378"/>
        <end position="405"/>
    </location>
</feature>
<dbReference type="PRINTS" id="PR00109">
    <property type="entry name" value="TYRKINASE"/>
</dbReference>
<dbReference type="EMBL" id="CP092873">
    <property type="protein sequence ID" value="UYV74294.1"/>
    <property type="molecule type" value="Genomic_DNA"/>
</dbReference>
<name>A0ABY6KZI1_9ARAC</name>
<keyword evidence="1" id="KW-0175">Coiled coil</keyword>
<feature type="domain" description="Protein kinase" evidence="2">
    <location>
        <begin position="90"/>
        <end position="331"/>
    </location>
</feature>
<dbReference type="PANTHER" id="PTHR44329:SF304">
    <property type="entry name" value="MITOGEN-ACTIVATED PROTEIN KINASE KINASE KINASE 13-LIKE ISOFORM X1"/>
    <property type="match status" value="1"/>
</dbReference>
<dbReference type="SUPFAM" id="SSF56112">
    <property type="entry name" value="Protein kinase-like (PK-like)"/>
    <property type="match status" value="2"/>
</dbReference>
<dbReference type="PROSITE" id="PS00108">
    <property type="entry name" value="PROTEIN_KINASE_ST"/>
    <property type="match status" value="2"/>
</dbReference>
<dbReference type="PANTHER" id="PTHR44329">
    <property type="entry name" value="SERINE/THREONINE-PROTEIN KINASE TNNI3K-RELATED"/>
    <property type="match status" value="1"/>
</dbReference>
<dbReference type="SMART" id="SM00220">
    <property type="entry name" value="S_TKc"/>
    <property type="match status" value="1"/>
</dbReference>
<dbReference type="Proteomes" id="UP001235939">
    <property type="component" value="Chromosome 11"/>
</dbReference>
<dbReference type="InterPro" id="IPR000719">
    <property type="entry name" value="Prot_kinase_dom"/>
</dbReference>
<feature type="domain" description="Protein kinase" evidence="2">
    <location>
        <begin position="447"/>
        <end position="581"/>
    </location>
</feature>
<gene>
    <name evidence="3" type="ORF">LAZ67_11002902</name>
</gene>
<accession>A0ABY6KZI1</accession>
<organism evidence="3 4">
    <name type="scientific">Cordylochernes scorpioides</name>
    <dbReference type="NCBI Taxonomy" id="51811"/>
    <lineage>
        <taxon>Eukaryota</taxon>
        <taxon>Metazoa</taxon>
        <taxon>Ecdysozoa</taxon>
        <taxon>Arthropoda</taxon>
        <taxon>Chelicerata</taxon>
        <taxon>Arachnida</taxon>
        <taxon>Pseudoscorpiones</taxon>
        <taxon>Cheliferoidea</taxon>
        <taxon>Chernetidae</taxon>
        <taxon>Cordylochernes</taxon>
    </lineage>
</organism>
<dbReference type="Gene3D" id="3.30.200.20">
    <property type="entry name" value="Phosphorylase Kinase, domain 1"/>
    <property type="match status" value="2"/>
</dbReference>
<dbReference type="InterPro" id="IPR001245">
    <property type="entry name" value="Ser-Thr/Tyr_kinase_cat_dom"/>
</dbReference>
<evidence type="ECO:0000256" key="1">
    <source>
        <dbReference type="SAM" id="Coils"/>
    </source>
</evidence>
<dbReference type="InterPro" id="IPR008271">
    <property type="entry name" value="Ser/Thr_kinase_AS"/>
</dbReference>
<evidence type="ECO:0000313" key="3">
    <source>
        <dbReference type="EMBL" id="UYV74294.1"/>
    </source>
</evidence>
<keyword evidence="4" id="KW-1185">Reference proteome</keyword>